<evidence type="ECO:0000256" key="5">
    <source>
        <dbReference type="SAM" id="MobiDB-lite"/>
    </source>
</evidence>
<dbReference type="AlphaFoldDB" id="A0A9P4K8K9"/>
<accession>A0A9P4K8K9</accession>
<evidence type="ECO:0000313" key="9">
    <source>
        <dbReference type="Proteomes" id="UP000800093"/>
    </source>
</evidence>
<keyword evidence="3" id="KW-0964">Secreted</keyword>
<feature type="signal peptide" evidence="6">
    <location>
        <begin position="1"/>
        <end position="20"/>
    </location>
</feature>
<evidence type="ECO:0000259" key="7">
    <source>
        <dbReference type="Pfam" id="PF03443"/>
    </source>
</evidence>
<comment type="caution">
    <text evidence="8">The sequence shown here is derived from an EMBL/GenBank/DDBJ whole genome shotgun (WGS) entry which is preliminary data.</text>
</comment>
<comment type="subcellular location">
    <subcellularLocation>
        <location evidence="2">Secreted</location>
    </subcellularLocation>
</comment>
<dbReference type="EMBL" id="ML986632">
    <property type="protein sequence ID" value="KAF2263058.1"/>
    <property type="molecule type" value="Genomic_DNA"/>
</dbReference>
<keyword evidence="9" id="KW-1185">Reference proteome</keyword>
<feature type="chain" id="PRO_5040324955" description="Auxiliary Activity family 9 catalytic domain-containing protein" evidence="6">
    <location>
        <begin position="21"/>
        <end position="317"/>
    </location>
</feature>
<dbReference type="CDD" id="cd21175">
    <property type="entry name" value="LPMO_AA9"/>
    <property type="match status" value="1"/>
</dbReference>
<dbReference type="Pfam" id="PF03443">
    <property type="entry name" value="AA9"/>
    <property type="match status" value="1"/>
</dbReference>
<evidence type="ECO:0000256" key="4">
    <source>
        <dbReference type="ARBA" id="ARBA00023157"/>
    </source>
</evidence>
<evidence type="ECO:0000256" key="6">
    <source>
        <dbReference type="SAM" id="SignalP"/>
    </source>
</evidence>
<dbReference type="Proteomes" id="UP000800093">
    <property type="component" value="Unassembled WGS sequence"/>
</dbReference>
<dbReference type="Gene3D" id="2.70.50.70">
    <property type="match status" value="1"/>
</dbReference>
<gene>
    <name evidence="8" type="ORF">CC78DRAFT_554246</name>
</gene>
<evidence type="ECO:0000313" key="8">
    <source>
        <dbReference type="EMBL" id="KAF2263058.1"/>
    </source>
</evidence>
<dbReference type="GO" id="GO:0005576">
    <property type="term" value="C:extracellular region"/>
    <property type="evidence" value="ECO:0007669"/>
    <property type="project" value="UniProtKB-SubCell"/>
</dbReference>
<dbReference type="OrthoDB" id="4849160at2759"/>
<keyword evidence="6" id="KW-0732">Signal</keyword>
<comment type="cofactor">
    <cofactor evidence="1">
        <name>Cu(2+)</name>
        <dbReference type="ChEBI" id="CHEBI:29036"/>
    </cofactor>
</comment>
<dbReference type="InterPro" id="IPR049892">
    <property type="entry name" value="AA9"/>
</dbReference>
<protein>
    <recommendedName>
        <fullName evidence="7">Auxiliary Activity family 9 catalytic domain-containing protein</fullName>
    </recommendedName>
</protein>
<proteinExistence type="predicted"/>
<sequence>MSSVASKLLVLSAFAATALAHGTVSGFTVDGTYHGGFLLDYYYMKQNGQTPPETAGWYAENLDNGFISPDSYGAPDIICHKNAEAASSSVKVAAGGTIDFHWTAWPESHVGPVITYVAPYDGTIDKATLKWTKIDAGGYDNGEWAAIKLIGNNNTWTTTVPSDLAPGNYVFRHEIIALHSAGNENGAQNYPQCINLEVTGSGTQTPDGVVGTELYTPTDAGILFNVYSTITDYEIPGPALFGSGDTTPTQPTPTAPSSSSTPEPTTVDESPASSSAPYGLSGNNGEVEIEESSTVNTDLLMGKKFSKEWICVTGFGS</sequence>
<evidence type="ECO:0000256" key="2">
    <source>
        <dbReference type="ARBA" id="ARBA00004613"/>
    </source>
</evidence>
<feature type="compositionally biased region" description="Polar residues" evidence="5">
    <location>
        <begin position="267"/>
        <end position="284"/>
    </location>
</feature>
<dbReference type="PANTHER" id="PTHR33353">
    <property type="entry name" value="PUTATIVE (AFU_ORTHOLOGUE AFUA_1G12560)-RELATED"/>
    <property type="match status" value="1"/>
</dbReference>
<dbReference type="PANTHER" id="PTHR33353:SF34">
    <property type="entry name" value="ENDO-BETA-1,4-GLUCANASE D"/>
    <property type="match status" value="1"/>
</dbReference>
<feature type="region of interest" description="Disordered" evidence="5">
    <location>
        <begin position="238"/>
        <end position="296"/>
    </location>
</feature>
<reference evidence="9" key="1">
    <citation type="journal article" date="2020" name="Stud. Mycol.">
        <title>101 Dothideomycetes genomes: A test case for predicting lifestyles and emergence of pathogens.</title>
        <authorList>
            <person name="Haridas S."/>
            <person name="Albert R."/>
            <person name="Binder M."/>
            <person name="Bloem J."/>
            <person name="LaButti K."/>
            <person name="Salamov A."/>
            <person name="Andreopoulos B."/>
            <person name="Baker S."/>
            <person name="Barry K."/>
            <person name="Bills G."/>
            <person name="Bluhm B."/>
            <person name="Cannon C."/>
            <person name="Castanera R."/>
            <person name="Culley D."/>
            <person name="Daum C."/>
            <person name="Ezra D."/>
            <person name="Gonzalez J."/>
            <person name="Henrissat B."/>
            <person name="Kuo A."/>
            <person name="Liang C."/>
            <person name="Lipzen A."/>
            <person name="Lutzoni F."/>
            <person name="Magnuson J."/>
            <person name="Mondo S."/>
            <person name="Nolan M."/>
            <person name="Ohm R."/>
            <person name="Pangilinan J."/>
            <person name="Park H.-J."/>
            <person name="Ramirez L."/>
            <person name="Alfaro M."/>
            <person name="Sun H."/>
            <person name="Tritt A."/>
            <person name="Yoshinaga Y."/>
            <person name="Zwiers L.-H."/>
            <person name="Turgeon B."/>
            <person name="Goodwin S."/>
            <person name="Spatafora J."/>
            <person name="Crous P."/>
            <person name="Grigoriev I."/>
        </authorList>
    </citation>
    <scope>NUCLEOTIDE SEQUENCE [LARGE SCALE GENOMIC DNA]</scope>
    <source>
        <strain evidence="9">CBS 304.66</strain>
    </source>
</reference>
<name>A0A9P4K8K9_9PLEO</name>
<keyword evidence="4" id="KW-1015">Disulfide bond</keyword>
<evidence type="ECO:0000256" key="1">
    <source>
        <dbReference type="ARBA" id="ARBA00001973"/>
    </source>
</evidence>
<dbReference type="InterPro" id="IPR005103">
    <property type="entry name" value="AA9_LPMO"/>
</dbReference>
<feature type="domain" description="Auxiliary Activity family 9 catalytic" evidence="7">
    <location>
        <begin position="21"/>
        <end position="231"/>
    </location>
</feature>
<organism evidence="8 9">
    <name type="scientific">Lojkania enalia</name>
    <dbReference type="NCBI Taxonomy" id="147567"/>
    <lineage>
        <taxon>Eukaryota</taxon>
        <taxon>Fungi</taxon>
        <taxon>Dikarya</taxon>
        <taxon>Ascomycota</taxon>
        <taxon>Pezizomycotina</taxon>
        <taxon>Dothideomycetes</taxon>
        <taxon>Pleosporomycetidae</taxon>
        <taxon>Pleosporales</taxon>
        <taxon>Pleosporales incertae sedis</taxon>
        <taxon>Lojkania</taxon>
    </lineage>
</organism>
<feature type="compositionally biased region" description="Low complexity" evidence="5">
    <location>
        <begin position="255"/>
        <end position="265"/>
    </location>
</feature>
<evidence type="ECO:0000256" key="3">
    <source>
        <dbReference type="ARBA" id="ARBA00022525"/>
    </source>
</evidence>